<protein>
    <submittedName>
        <fullName evidence="1">Uncharacterized protein</fullName>
    </submittedName>
</protein>
<accession>A0ABD5EH57</accession>
<sequence>MTGELWPTAATGTLVPLDEPAWRYLVRPRPPLRAPARGRFLPEAPERSPRSYAFFPPEPCRFTLRTALTRLPAVREPWLRSVHEKLRGPWETY</sequence>
<reference evidence="2" key="1">
    <citation type="submission" date="2023-07" db="EMBL/GenBank/DDBJ databases">
        <title>30 novel species of actinomycetes from the DSMZ collection.</title>
        <authorList>
            <person name="Nouioui I."/>
        </authorList>
    </citation>
    <scope>NUCLEOTIDE SEQUENCE [LARGE SCALE GENOMIC DNA]</scope>
    <source>
        <strain evidence="2">DSM 41982</strain>
    </source>
</reference>
<dbReference type="RefSeq" id="WP_311677717.1">
    <property type="nucleotide sequence ID" value="NZ_JAVRER010000084.1"/>
</dbReference>
<organism evidence="1 2">
    <name type="scientific">Streptomyces evansiae</name>
    <dbReference type="NCBI Taxonomy" id="3075535"/>
    <lineage>
        <taxon>Bacteria</taxon>
        <taxon>Bacillati</taxon>
        <taxon>Actinomycetota</taxon>
        <taxon>Actinomycetes</taxon>
        <taxon>Kitasatosporales</taxon>
        <taxon>Streptomycetaceae</taxon>
        <taxon>Streptomyces</taxon>
    </lineage>
</organism>
<evidence type="ECO:0000313" key="1">
    <source>
        <dbReference type="EMBL" id="MDT0419535.1"/>
    </source>
</evidence>
<dbReference type="Proteomes" id="UP001183607">
    <property type="component" value="Unassembled WGS sequence"/>
</dbReference>
<proteinExistence type="predicted"/>
<name>A0ABD5EH57_9ACTN</name>
<comment type="caution">
    <text evidence="1">The sequence shown here is derived from an EMBL/GenBank/DDBJ whole genome shotgun (WGS) entry which is preliminary data.</text>
</comment>
<dbReference type="EMBL" id="JAVRER010000084">
    <property type="protein sequence ID" value="MDT0419535.1"/>
    <property type="molecule type" value="Genomic_DNA"/>
</dbReference>
<dbReference type="AlphaFoldDB" id="A0ABD5EH57"/>
<evidence type="ECO:0000313" key="2">
    <source>
        <dbReference type="Proteomes" id="UP001183607"/>
    </source>
</evidence>
<gene>
    <name evidence="1" type="ORF">RM574_29085</name>
</gene>